<dbReference type="PROSITE" id="PS50914">
    <property type="entry name" value="BON"/>
    <property type="match status" value="1"/>
</dbReference>
<accession>A0ABS1WVM3</accession>
<reference evidence="2 3" key="1">
    <citation type="journal article" date="2021" name="Int. J. Syst. Evol. Microbiol.">
        <title>Steroidobacter gossypii sp. nov., isolated from soil of cotton cropping field.</title>
        <authorList>
            <person name="Huang R."/>
            <person name="Yang S."/>
            <person name="Zhen C."/>
            <person name="Liu W."/>
        </authorList>
    </citation>
    <scope>NUCLEOTIDE SEQUENCE [LARGE SCALE GENOMIC DNA]</scope>
    <source>
        <strain evidence="2 3">S1-65</strain>
    </source>
</reference>
<evidence type="ECO:0000259" key="1">
    <source>
        <dbReference type="PROSITE" id="PS50914"/>
    </source>
</evidence>
<dbReference type="Gene3D" id="3.30.1340.30">
    <property type="match status" value="1"/>
</dbReference>
<evidence type="ECO:0000313" key="3">
    <source>
        <dbReference type="Proteomes" id="UP000661077"/>
    </source>
</evidence>
<evidence type="ECO:0000313" key="2">
    <source>
        <dbReference type="EMBL" id="MBM0105031.1"/>
    </source>
</evidence>
<keyword evidence="3" id="KW-1185">Reference proteome</keyword>
<dbReference type="EMBL" id="JAEVLS010000002">
    <property type="protein sequence ID" value="MBM0105031.1"/>
    <property type="molecule type" value="Genomic_DNA"/>
</dbReference>
<gene>
    <name evidence="2" type="ORF">JM946_09735</name>
</gene>
<protein>
    <submittedName>
        <fullName evidence="2">BON domain-containing protein</fullName>
    </submittedName>
</protein>
<dbReference type="Proteomes" id="UP000661077">
    <property type="component" value="Unassembled WGS sequence"/>
</dbReference>
<comment type="caution">
    <text evidence="2">The sequence shown here is derived from an EMBL/GenBank/DDBJ whole genome shotgun (WGS) entry which is preliminary data.</text>
</comment>
<dbReference type="InterPro" id="IPR051686">
    <property type="entry name" value="Lipoprotein_DolP"/>
</dbReference>
<sequence>MSDSCSRDGIDASTVDVTVTECEVTLSGTVSSREEKRRAEALIERLAGVKDVNNSLRVSGRTG</sequence>
<dbReference type="PANTHER" id="PTHR34606">
    <property type="entry name" value="BON DOMAIN-CONTAINING PROTEIN"/>
    <property type="match status" value="1"/>
</dbReference>
<dbReference type="Pfam" id="PF04972">
    <property type="entry name" value="BON"/>
    <property type="match status" value="1"/>
</dbReference>
<organism evidence="2 3">
    <name type="scientific">Steroidobacter gossypii</name>
    <dbReference type="NCBI Taxonomy" id="2805490"/>
    <lineage>
        <taxon>Bacteria</taxon>
        <taxon>Pseudomonadati</taxon>
        <taxon>Pseudomonadota</taxon>
        <taxon>Gammaproteobacteria</taxon>
        <taxon>Steroidobacterales</taxon>
        <taxon>Steroidobacteraceae</taxon>
        <taxon>Steroidobacter</taxon>
    </lineage>
</organism>
<proteinExistence type="predicted"/>
<name>A0ABS1WVM3_9GAMM</name>
<dbReference type="PANTHER" id="PTHR34606:SF15">
    <property type="entry name" value="BON DOMAIN-CONTAINING PROTEIN"/>
    <property type="match status" value="1"/>
</dbReference>
<dbReference type="InterPro" id="IPR007055">
    <property type="entry name" value="BON_dom"/>
</dbReference>
<feature type="domain" description="BON" evidence="1">
    <location>
        <begin position="1"/>
        <end position="60"/>
    </location>
</feature>